<evidence type="ECO:0000313" key="7">
    <source>
        <dbReference type="EMBL" id="ABG64011.1"/>
    </source>
</evidence>
<dbReference type="GO" id="GO:0005524">
    <property type="term" value="F:ATP binding"/>
    <property type="evidence" value="ECO:0007669"/>
    <property type="project" value="UniProtKB-KW"/>
</dbReference>
<keyword evidence="4" id="KW-0547">Nucleotide-binding</keyword>
<evidence type="ECO:0000256" key="4">
    <source>
        <dbReference type="ARBA" id="ARBA00022741"/>
    </source>
</evidence>
<dbReference type="Gene3D" id="3.40.50.300">
    <property type="entry name" value="P-loop containing nucleotide triphosphate hydrolases"/>
    <property type="match status" value="1"/>
</dbReference>
<dbReference type="KEGG" id="mes:Meso_2634"/>
<gene>
    <name evidence="7" type="ordered locus">Meso_2634</name>
</gene>
<keyword evidence="3" id="KW-0813">Transport</keyword>
<dbReference type="InterPro" id="IPR050319">
    <property type="entry name" value="ABC_transp_ATP-bind"/>
</dbReference>
<name>Q11F14_CHESB</name>
<dbReference type="SMART" id="SM00382">
    <property type="entry name" value="AAA"/>
    <property type="match status" value="1"/>
</dbReference>
<evidence type="ECO:0000259" key="6">
    <source>
        <dbReference type="PROSITE" id="PS50893"/>
    </source>
</evidence>
<comment type="subcellular location">
    <subcellularLocation>
        <location evidence="1">Cell inner membrane</location>
        <topology evidence="1">Peripheral membrane protein</topology>
    </subcellularLocation>
</comment>
<dbReference type="GO" id="GO:0016887">
    <property type="term" value="F:ATP hydrolysis activity"/>
    <property type="evidence" value="ECO:0007669"/>
    <property type="project" value="InterPro"/>
</dbReference>
<dbReference type="InterPro" id="IPR003439">
    <property type="entry name" value="ABC_transporter-like_ATP-bd"/>
</dbReference>
<feature type="domain" description="ABC transporter" evidence="6">
    <location>
        <begin position="6"/>
        <end position="243"/>
    </location>
</feature>
<organism evidence="7">
    <name type="scientific">Chelativorans sp. (strain BNC1)</name>
    <dbReference type="NCBI Taxonomy" id="266779"/>
    <lineage>
        <taxon>Bacteria</taxon>
        <taxon>Pseudomonadati</taxon>
        <taxon>Pseudomonadota</taxon>
        <taxon>Alphaproteobacteria</taxon>
        <taxon>Hyphomicrobiales</taxon>
        <taxon>Phyllobacteriaceae</taxon>
        <taxon>Chelativorans</taxon>
    </lineage>
</organism>
<dbReference type="Pfam" id="PF00005">
    <property type="entry name" value="ABC_tran"/>
    <property type="match status" value="1"/>
</dbReference>
<dbReference type="eggNOG" id="COG4608">
    <property type="taxonomic scope" value="Bacteria"/>
</dbReference>
<evidence type="ECO:0000256" key="1">
    <source>
        <dbReference type="ARBA" id="ARBA00004417"/>
    </source>
</evidence>
<reference evidence="7" key="1">
    <citation type="submission" date="2006-06" db="EMBL/GenBank/DDBJ databases">
        <title>Complete sequence of chromosome of Chelativorans sp. BNC1.</title>
        <authorList>
            <consortium name="US DOE Joint Genome Institute"/>
            <person name="Copeland A."/>
            <person name="Lucas S."/>
            <person name="Lapidus A."/>
            <person name="Barry K."/>
            <person name="Detter J.C."/>
            <person name="Glavina del Rio T."/>
            <person name="Hammon N."/>
            <person name="Israni S."/>
            <person name="Dalin E."/>
            <person name="Tice H."/>
            <person name="Pitluck S."/>
            <person name="Chertkov O."/>
            <person name="Brettin T."/>
            <person name="Bruce D."/>
            <person name="Han C."/>
            <person name="Tapia R."/>
            <person name="Gilna P."/>
            <person name="Schmutz J."/>
            <person name="Larimer F."/>
            <person name="Land M."/>
            <person name="Hauser L."/>
            <person name="Kyrpides N."/>
            <person name="Mikhailova N."/>
            <person name="Richardson P."/>
        </authorList>
    </citation>
    <scope>NUCLEOTIDE SEQUENCE</scope>
    <source>
        <strain evidence="7">BNC1</strain>
    </source>
</reference>
<dbReference type="NCBIfam" id="TIGR01727">
    <property type="entry name" value="oligo_HPY"/>
    <property type="match status" value="1"/>
</dbReference>
<dbReference type="AlphaFoldDB" id="Q11F14"/>
<dbReference type="GO" id="GO:0005886">
    <property type="term" value="C:plasma membrane"/>
    <property type="evidence" value="ECO:0007669"/>
    <property type="project" value="UniProtKB-SubCell"/>
</dbReference>
<accession>Q11F14</accession>
<dbReference type="PROSITE" id="PS00211">
    <property type="entry name" value="ABC_TRANSPORTER_1"/>
    <property type="match status" value="1"/>
</dbReference>
<dbReference type="CDD" id="cd03257">
    <property type="entry name" value="ABC_NikE_OppD_transporters"/>
    <property type="match status" value="1"/>
</dbReference>
<evidence type="ECO:0000256" key="2">
    <source>
        <dbReference type="ARBA" id="ARBA00005417"/>
    </source>
</evidence>
<dbReference type="GO" id="GO:0015833">
    <property type="term" value="P:peptide transport"/>
    <property type="evidence" value="ECO:0007669"/>
    <property type="project" value="InterPro"/>
</dbReference>
<evidence type="ECO:0000256" key="3">
    <source>
        <dbReference type="ARBA" id="ARBA00022448"/>
    </source>
</evidence>
<dbReference type="HOGENOM" id="CLU_000604_1_23_5"/>
<dbReference type="EMBL" id="CP000390">
    <property type="protein sequence ID" value="ABG64011.1"/>
    <property type="molecule type" value="Genomic_DNA"/>
</dbReference>
<keyword evidence="5" id="KW-0067">ATP-binding</keyword>
<dbReference type="InterPro" id="IPR003593">
    <property type="entry name" value="AAA+_ATPase"/>
</dbReference>
<dbReference type="InterPro" id="IPR027417">
    <property type="entry name" value="P-loop_NTPase"/>
</dbReference>
<dbReference type="PROSITE" id="PS50893">
    <property type="entry name" value="ABC_TRANSPORTER_2"/>
    <property type="match status" value="1"/>
</dbReference>
<dbReference type="STRING" id="266779.Meso_2634"/>
<dbReference type="SUPFAM" id="SSF52540">
    <property type="entry name" value="P-loop containing nucleoside triphosphate hydrolases"/>
    <property type="match status" value="1"/>
</dbReference>
<dbReference type="PANTHER" id="PTHR43776:SF7">
    <property type="entry name" value="D,D-DIPEPTIDE TRANSPORT ATP-BINDING PROTEIN DDPF-RELATED"/>
    <property type="match status" value="1"/>
</dbReference>
<protein>
    <submittedName>
        <fullName evidence="7">Oligopeptide/dipeptide ABC transporter, ATPase subunit</fullName>
    </submittedName>
</protein>
<evidence type="ECO:0000256" key="5">
    <source>
        <dbReference type="ARBA" id="ARBA00022840"/>
    </source>
</evidence>
<dbReference type="InterPro" id="IPR017871">
    <property type="entry name" value="ABC_transporter-like_CS"/>
</dbReference>
<sequence length="314" mass="34365">MADDVVSIEGASVLFNRRVHALDDVSLRLKQGDNVGVVGESGSGKTTLSRLVIGLTRPTSGRVSVLGQDLSSSRIPREFRKRAQFLMQDAVAALSPRKTVAALLTEPAKIFRMDRGEFDTRLDLLLERLKLTPALLDRYPHQLSGGQARRVGVARALLLEPELLIADEPTAGLDVSVQGEMLNLLQELRASLNLTFMMVSHNLHVVRRVTNRTVIMYLGQVVEDAPTRRLFSRPAHPYTAALFSANPMLSPDVTSPPILLAGEIPSNVNVPKGCRFASRCPVAQPVCSERPPQLGAIDQEHAVRCHFPFSLSAQ</sequence>
<comment type="similarity">
    <text evidence="2">Belongs to the ABC transporter superfamily.</text>
</comment>
<dbReference type="GO" id="GO:0055085">
    <property type="term" value="P:transmembrane transport"/>
    <property type="evidence" value="ECO:0007669"/>
    <property type="project" value="UniProtKB-ARBA"/>
</dbReference>
<dbReference type="Pfam" id="PF08352">
    <property type="entry name" value="oligo_HPY"/>
    <property type="match status" value="1"/>
</dbReference>
<dbReference type="OrthoDB" id="9815712at2"/>
<dbReference type="PANTHER" id="PTHR43776">
    <property type="entry name" value="TRANSPORT ATP-BINDING PROTEIN"/>
    <property type="match status" value="1"/>
</dbReference>
<dbReference type="InterPro" id="IPR013563">
    <property type="entry name" value="Oligopep_ABC_C"/>
</dbReference>
<proteinExistence type="inferred from homology"/>